<name>A0ABW4F846_9PSEU</name>
<sequence>MSDDPGAIPELAACRHAQQNVATVREVPWPGCHQGSRVSARESPGVEASRNARQFVTGPKSA</sequence>
<proteinExistence type="predicted"/>
<reference evidence="3" key="1">
    <citation type="journal article" date="2019" name="Int. J. Syst. Evol. Microbiol.">
        <title>The Global Catalogue of Microorganisms (GCM) 10K type strain sequencing project: providing services to taxonomists for standard genome sequencing and annotation.</title>
        <authorList>
            <consortium name="The Broad Institute Genomics Platform"/>
            <consortium name="The Broad Institute Genome Sequencing Center for Infectious Disease"/>
            <person name="Wu L."/>
            <person name="Ma J."/>
        </authorList>
    </citation>
    <scope>NUCLEOTIDE SEQUENCE [LARGE SCALE GENOMIC DNA]</scope>
    <source>
        <strain evidence="3">CCM 7043</strain>
    </source>
</reference>
<gene>
    <name evidence="2" type="ORF">ACFSJD_35845</name>
</gene>
<dbReference type="Proteomes" id="UP001597114">
    <property type="component" value="Unassembled WGS sequence"/>
</dbReference>
<dbReference type="EMBL" id="JBHUCO010000051">
    <property type="protein sequence ID" value="MFD1522910.1"/>
    <property type="molecule type" value="Genomic_DNA"/>
</dbReference>
<evidence type="ECO:0000313" key="2">
    <source>
        <dbReference type="EMBL" id="MFD1522910.1"/>
    </source>
</evidence>
<protein>
    <submittedName>
        <fullName evidence="2">Uncharacterized protein</fullName>
    </submittedName>
</protein>
<comment type="caution">
    <text evidence="2">The sequence shown here is derived from an EMBL/GenBank/DDBJ whole genome shotgun (WGS) entry which is preliminary data.</text>
</comment>
<evidence type="ECO:0000256" key="1">
    <source>
        <dbReference type="SAM" id="MobiDB-lite"/>
    </source>
</evidence>
<keyword evidence="3" id="KW-1185">Reference proteome</keyword>
<feature type="region of interest" description="Disordered" evidence="1">
    <location>
        <begin position="33"/>
        <end position="62"/>
    </location>
</feature>
<dbReference type="RefSeq" id="WP_344719668.1">
    <property type="nucleotide sequence ID" value="NZ_BAAAUS010000005.1"/>
</dbReference>
<evidence type="ECO:0000313" key="3">
    <source>
        <dbReference type="Proteomes" id="UP001597114"/>
    </source>
</evidence>
<organism evidence="2 3">
    <name type="scientific">Pseudonocardia yunnanensis</name>
    <dbReference type="NCBI Taxonomy" id="58107"/>
    <lineage>
        <taxon>Bacteria</taxon>
        <taxon>Bacillati</taxon>
        <taxon>Actinomycetota</taxon>
        <taxon>Actinomycetes</taxon>
        <taxon>Pseudonocardiales</taxon>
        <taxon>Pseudonocardiaceae</taxon>
        <taxon>Pseudonocardia</taxon>
    </lineage>
</organism>
<accession>A0ABW4F846</accession>